<keyword evidence="3" id="KW-1185">Reference proteome</keyword>
<dbReference type="AlphaFoldDB" id="A0A226F0U4"/>
<feature type="compositionally biased region" description="Polar residues" evidence="1">
    <location>
        <begin position="609"/>
        <end position="622"/>
    </location>
</feature>
<feature type="compositionally biased region" description="Basic and acidic residues" evidence="1">
    <location>
        <begin position="767"/>
        <end position="780"/>
    </location>
</feature>
<accession>A0A226F0U4</accession>
<dbReference type="EMBL" id="LNIX01000001">
    <property type="protein sequence ID" value="OXA63393.1"/>
    <property type="molecule type" value="Genomic_DNA"/>
</dbReference>
<feature type="compositionally biased region" description="Low complexity" evidence="1">
    <location>
        <begin position="370"/>
        <end position="402"/>
    </location>
</feature>
<organism evidence="2 3">
    <name type="scientific">Folsomia candida</name>
    <name type="common">Springtail</name>
    <dbReference type="NCBI Taxonomy" id="158441"/>
    <lineage>
        <taxon>Eukaryota</taxon>
        <taxon>Metazoa</taxon>
        <taxon>Ecdysozoa</taxon>
        <taxon>Arthropoda</taxon>
        <taxon>Hexapoda</taxon>
        <taxon>Collembola</taxon>
        <taxon>Entomobryomorpha</taxon>
        <taxon>Isotomoidea</taxon>
        <taxon>Isotomidae</taxon>
        <taxon>Proisotominae</taxon>
        <taxon>Folsomia</taxon>
    </lineage>
</organism>
<evidence type="ECO:0000313" key="3">
    <source>
        <dbReference type="Proteomes" id="UP000198287"/>
    </source>
</evidence>
<gene>
    <name evidence="2" type="ORF">Fcan01_03092</name>
</gene>
<proteinExistence type="predicted"/>
<feature type="region of interest" description="Disordered" evidence="1">
    <location>
        <begin position="711"/>
        <end position="796"/>
    </location>
</feature>
<feature type="region of interest" description="Disordered" evidence="1">
    <location>
        <begin position="605"/>
        <end position="627"/>
    </location>
</feature>
<feature type="compositionally biased region" description="Acidic residues" evidence="1">
    <location>
        <begin position="9"/>
        <end position="30"/>
    </location>
</feature>
<dbReference type="Proteomes" id="UP000198287">
    <property type="component" value="Unassembled WGS sequence"/>
</dbReference>
<sequence length="796" mass="90077">MTDDKEGMEMEDEEITEEDSDDDDEEDQPEAESGSTDCSEEESEYIESDAVFSHEQHQKNILKFINDKAEFQFSINYNLYPDLVPYFWASVNQYCQELMELFIISDGWRLTDFLKAAEAQKLHSLFRCGYTNKGTIEQKAKHFQLTFQILLDAAKFQWLAPWKTKNTFGLSTCMKRQIGGMFLSYYFLTKQPEPPQGVLSTLKRKMHLDADDSRGVRFFLNDVAKLEDSGNGKMLKKEIKLIFLKLHHQGLFEKTMLKDDYCLEAPTLLLAGFKADPHLNYFGLLKDVRDKLLYLTFQGIGNTTFKEMLKVAQTLVNKDKKNKKSKCKGNDSNQADSYTSTSTNQRQPPLTFQTKLRQRLDQQFQAFQQQHAMPSVLEPEPEPLSSKKSKSSSPQSLNKNTKPTPPSSPKKTIPTTKNTSNANTFPPARKTEWTVEDVQALKQERDLAVIAFRIIEILRFVTPANPMTTSRLINELRVEQTSKDLIDKYATRGKVSHDNRLNCPSRLAKLSKRGKHHCFNTTGTNSWMNYISDSKKQSKAFTPAEMLEKLKTHTVVATEPSLIFKPLPHPETFVDGNEEFEFDDDNVDDAWSIDENEKFLQEGAHVESENATVGTKPTTTSPKKNEQLRDMPDLSKFWEMDDDSATARLTLDHEQPPRLSPVILHDDPLQDMPSSSVASSITGGRDLSISSVQQVDSSPNTRPWFILVTDEKRTASSPSSSKGLLATEAKADEPSKFLSMPTIANLSLSTPSKNSEQSTSKCGTRTVSERAGKQPSKDSMDTATSSRRSLRSSKNK</sequence>
<feature type="region of interest" description="Disordered" evidence="1">
    <location>
        <begin position="319"/>
        <end position="349"/>
    </location>
</feature>
<dbReference type="OrthoDB" id="10684926at2759"/>
<feature type="region of interest" description="Disordered" evidence="1">
    <location>
        <begin position="1"/>
        <end position="46"/>
    </location>
</feature>
<evidence type="ECO:0000256" key="1">
    <source>
        <dbReference type="SAM" id="MobiDB-lite"/>
    </source>
</evidence>
<name>A0A226F0U4_FOLCA</name>
<reference evidence="2 3" key="1">
    <citation type="submission" date="2015-12" db="EMBL/GenBank/DDBJ databases">
        <title>The genome of Folsomia candida.</title>
        <authorList>
            <person name="Faddeeva A."/>
            <person name="Derks M.F."/>
            <person name="Anvar Y."/>
            <person name="Smit S."/>
            <person name="Van Straalen N."/>
            <person name="Roelofs D."/>
        </authorList>
    </citation>
    <scope>NUCLEOTIDE SEQUENCE [LARGE SCALE GENOMIC DNA]</scope>
    <source>
        <strain evidence="2 3">VU population</strain>
        <tissue evidence="2">Whole body</tissue>
    </source>
</reference>
<feature type="compositionally biased region" description="Polar residues" evidence="1">
    <location>
        <begin position="742"/>
        <end position="766"/>
    </location>
</feature>
<comment type="caution">
    <text evidence="2">The sequence shown here is derived from an EMBL/GenBank/DDBJ whole genome shotgun (WGS) entry which is preliminary data.</text>
</comment>
<evidence type="ECO:0000313" key="2">
    <source>
        <dbReference type="EMBL" id="OXA63393.1"/>
    </source>
</evidence>
<feature type="compositionally biased region" description="Polar residues" evidence="1">
    <location>
        <begin position="334"/>
        <end position="349"/>
    </location>
</feature>
<protein>
    <submittedName>
        <fullName evidence="2">Uncharacterized protein</fullName>
    </submittedName>
</protein>
<feature type="compositionally biased region" description="Low complexity" evidence="1">
    <location>
        <begin position="409"/>
        <end position="421"/>
    </location>
</feature>
<feature type="region of interest" description="Disordered" evidence="1">
    <location>
        <begin position="370"/>
        <end position="430"/>
    </location>
</feature>